<proteinExistence type="predicted"/>
<feature type="domain" description="Helicase ATP-binding" evidence="1">
    <location>
        <begin position="49"/>
        <end position="290"/>
    </location>
</feature>
<dbReference type="Pfam" id="PF19778">
    <property type="entry name" value="RE_endonuc"/>
    <property type="match status" value="1"/>
</dbReference>
<evidence type="ECO:0000259" key="1">
    <source>
        <dbReference type="SMART" id="SM00487"/>
    </source>
</evidence>
<dbReference type="InterPro" id="IPR006935">
    <property type="entry name" value="Helicase/UvrB_N"/>
</dbReference>
<dbReference type="SMART" id="SM00487">
    <property type="entry name" value="DEXDc"/>
    <property type="match status" value="1"/>
</dbReference>
<sequence length="989" mass="114103">MSIELSILPHQEDFLKAVRKAFEDIRVVAGENIHQSPVIDFADNKIKENINDLWKGYEDLQAIPRIWRTRDDEDYLGIDIRMETGTGKTYCYTRMMYELNEMYGFNKFIILVPSTPIKEGSKSFLQADYSKRHFADLYPNKALNLSVLEPQKKTRGRKMFPAAISEFARGSSLEKNRFSVLLMTSGMLLSNATMAKDDYDQTILGNFTQPYETLRATRPIVIIDEPHRFKKENQAYKRILEELQPQCIIRFGATFPDKKKSKEKDYNNLIFNLGASQAFNQNLVKGVETFMIDAEKEKETKLKLMDFKRSPKVCTFRDEQTKKSQELVKGGALSIFGEEFSGITLEEIGSTSDDSIKSGVTLSNGQILAKGDIVYGGIYTETYQELMLKQSIINHLKTEKENFLRGNKIKTLSLYFIDSVRSYRDEGGEPGHLRVKFENMLSAALNREIKSIANRKDQRLQEYKSYLESSLEDISKTNGGYFSEDNASSEEDIQNEVDKILRDKDFLLNFHDEKGNWNTLRFIFSKWTLKEGWDNPNVFQIVKLRSSGSEISKLQEVGRGLRLPVDEKGRRIADEQFYLKYLIDYSEKGFASKLLGEIEADTPEQSMNIKKSLAEIAKIRGSSENEIFSKMLMKGYIDFDGNIQPEKIDDLYADYPEAVAGLKPNKVIDGNKKKNFVKVRKDKFNDISKLWKTINQKYYLKFEDIPEEELSKALYDVLNSDIYRDTTIDVKARRTESVDGKLVLREYVANYYIVDDKIAYGDFLKEMNRKTGISINTIHRTLCKFNYKEGEIDSRLFTRTGITLAVREFNKWLDEKLLKKFSYKALDVDSRKTSLTDYNGDVLDQVYQGVLGIHRDDTALVPKGFIYDSVVYDSPKERETLLKSDIDEVLVFGKIPRRSIQIPLFTGGTTSPDFMYVINSEKGDYEINFIVETKDMDDDKGLRRGEEYRIKSAEKFFQTLKEEGLNVVFKKQLKNDDIVAMIKGIKLIK</sequence>
<dbReference type="InterPro" id="IPR027417">
    <property type="entry name" value="P-loop_NTPase"/>
</dbReference>
<dbReference type="PANTHER" id="PTHR47396:SF1">
    <property type="entry name" value="ATP-DEPENDENT HELICASE IRC3-RELATED"/>
    <property type="match status" value="1"/>
</dbReference>
<gene>
    <name evidence="2" type="ORF">BIV18_06570</name>
</gene>
<dbReference type="InterPro" id="IPR045572">
    <property type="entry name" value="RE_endonuc_C"/>
</dbReference>
<dbReference type="STRING" id="1465756.BIV18_06570"/>
<reference evidence="2 3" key="1">
    <citation type="journal article" date="2016" name="Appl. Environ. Microbiol.">
        <title>Function and Phylogeny of Bacterial Butyryl Coenzyme A:Acetate Transferases and Their Diversity in the Proximal Colon of Swine.</title>
        <authorList>
            <person name="Trachsel J."/>
            <person name="Bayles D.O."/>
            <person name="Looft T."/>
            <person name="Levine U.Y."/>
            <person name="Allen H.K."/>
        </authorList>
    </citation>
    <scope>NUCLEOTIDE SEQUENCE [LARGE SCALE GENOMIC DNA]</scope>
    <source>
        <strain evidence="2 3">35-6-1</strain>
    </source>
</reference>
<dbReference type="GO" id="GO:0005829">
    <property type="term" value="C:cytosol"/>
    <property type="evidence" value="ECO:0007669"/>
    <property type="project" value="TreeGrafter"/>
</dbReference>
<dbReference type="SUPFAM" id="SSF52540">
    <property type="entry name" value="P-loop containing nucleoside triphosphate hydrolases"/>
    <property type="match status" value="2"/>
</dbReference>
<protein>
    <submittedName>
        <fullName evidence="2">Type III deoxyribonuclease</fullName>
    </submittedName>
</protein>
<dbReference type="InterPro" id="IPR014001">
    <property type="entry name" value="Helicase_ATP-bd"/>
</dbReference>
<name>A0A1U7M0L5_9FIRM</name>
<dbReference type="Gene3D" id="3.40.50.300">
    <property type="entry name" value="P-loop containing nucleotide triphosphate hydrolases"/>
    <property type="match status" value="2"/>
</dbReference>
<dbReference type="NCBIfam" id="NF012027">
    <property type="entry name" value="PRK15483.1"/>
    <property type="match status" value="1"/>
</dbReference>
<dbReference type="Pfam" id="PF04851">
    <property type="entry name" value="ResIII"/>
    <property type="match status" value="1"/>
</dbReference>
<evidence type="ECO:0000313" key="2">
    <source>
        <dbReference type="EMBL" id="OLR65199.1"/>
    </source>
</evidence>
<dbReference type="InterPro" id="IPR050742">
    <property type="entry name" value="Helicase_Restrict-Modif_Enz"/>
</dbReference>
<dbReference type="EMBL" id="MJIH01000001">
    <property type="protein sequence ID" value="OLR65199.1"/>
    <property type="molecule type" value="Genomic_DNA"/>
</dbReference>
<dbReference type="AlphaFoldDB" id="A0A1U7M0L5"/>
<dbReference type="GO" id="GO:0015668">
    <property type="term" value="F:type III site-specific deoxyribonuclease activity"/>
    <property type="evidence" value="ECO:0007669"/>
    <property type="project" value="InterPro"/>
</dbReference>
<accession>A0A1U7M0L5</accession>
<comment type="caution">
    <text evidence="2">The sequence shown here is derived from an EMBL/GenBank/DDBJ whole genome shotgun (WGS) entry which is preliminary data.</text>
</comment>
<dbReference type="GO" id="GO:0005524">
    <property type="term" value="F:ATP binding"/>
    <property type="evidence" value="ECO:0007669"/>
    <property type="project" value="InterPro"/>
</dbReference>
<dbReference type="Proteomes" id="UP000187166">
    <property type="component" value="Unassembled WGS sequence"/>
</dbReference>
<dbReference type="PANTHER" id="PTHR47396">
    <property type="entry name" value="TYPE I RESTRICTION ENZYME ECOKI R PROTEIN"/>
    <property type="match status" value="1"/>
</dbReference>
<keyword evidence="3" id="KW-1185">Reference proteome</keyword>
<dbReference type="GO" id="GO:0003677">
    <property type="term" value="F:DNA binding"/>
    <property type="evidence" value="ECO:0007669"/>
    <property type="project" value="InterPro"/>
</dbReference>
<evidence type="ECO:0000313" key="3">
    <source>
        <dbReference type="Proteomes" id="UP000187166"/>
    </source>
</evidence>
<organism evidence="2 3">
    <name type="scientific">Peptoniphilus porci</name>
    <dbReference type="NCBI Taxonomy" id="2652280"/>
    <lineage>
        <taxon>Bacteria</taxon>
        <taxon>Bacillati</taxon>
        <taxon>Bacillota</taxon>
        <taxon>Tissierellia</taxon>
        <taxon>Tissierellales</taxon>
        <taxon>Peptoniphilaceae</taxon>
        <taxon>Peptoniphilus</taxon>
    </lineage>
</organism>